<dbReference type="VEuPathDB" id="FungiDB:I303_05016"/>
<dbReference type="Proteomes" id="UP000078595">
    <property type="component" value="Chromosome 6"/>
</dbReference>
<proteinExistence type="predicted"/>
<reference evidence="3" key="3">
    <citation type="submission" date="2024-02" db="EMBL/GenBank/DDBJ databases">
        <title>Comparative genomics of Cryptococcus and Kwoniella reveals pathogenesis evolution and contrasting modes of karyotype evolution via chromosome fusion or intercentromeric recombination.</title>
        <authorList>
            <person name="Coelho M.A."/>
            <person name="David-Palma M."/>
            <person name="Shea T."/>
            <person name="Bowers K."/>
            <person name="McGinley-Smith S."/>
            <person name="Mohammad A.W."/>
            <person name="Gnirke A."/>
            <person name="Yurkov A.M."/>
            <person name="Nowrousian M."/>
            <person name="Sun S."/>
            <person name="Cuomo C.A."/>
            <person name="Heitman J."/>
        </authorList>
    </citation>
    <scope>NUCLEOTIDE SEQUENCE</scope>
    <source>
        <strain evidence="3">CBS 10117</strain>
    </source>
</reference>
<organism evidence="2">
    <name type="scientific">Kwoniella dejecticola CBS 10117</name>
    <dbReference type="NCBI Taxonomy" id="1296121"/>
    <lineage>
        <taxon>Eukaryota</taxon>
        <taxon>Fungi</taxon>
        <taxon>Dikarya</taxon>
        <taxon>Basidiomycota</taxon>
        <taxon>Agaricomycotina</taxon>
        <taxon>Tremellomycetes</taxon>
        <taxon>Tremellales</taxon>
        <taxon>Cryptococcaceae</taxon>
        <taxon>Kwoniella</taxon>
    </lineage>
</organism>
<gene>
    <name evidence="2" type="ORF">I303_05016</name>
    <name evidence="3" type="ORF">I303_105541</name>
</gene>
<dbReference type="EMBL" id="CP144535">
    <property type="protein sequence ID" value="WWC62943.1"/>
    <property type="molecule type" value="Genomic_DNA"/>
</dbReference>
<evidence type="ECO:0000256" key="1">
    <source>
        <dbReference type="SAM" id="MobiDB-lite"/>
    </source>
</evidence>
<feature type="compositionally biased region" description="Basic and acidic residues" evidence="1">
    <location>
        <begin position="32"/>
        <end position="43"/>
    </location>
</feature>
<dbReference type="KEGG" id="kdj:28968715"/>
<evidence type="ECO:0000313" key="2">
    <source>
        <dbReference type="EMBL" id="OBR84159.1"/>
    </source>
</evidence>
<feature type="region of interest" description="Disordered" evidence="1">
    <location>
        <begin position="32"/>
        <end position="54"/>
    </location>
</feature>
<dbReference type="EMBL" id="KI894032">
    <property type="protein sequence ID" value="OBR84159.1"/>
    <property type="molecule type" value="Genomic_DNA"/>
</dbReference>
<reference evidence="3" key="2">
    <citation type="submission" date="2013-07" db="EMBL/GenBank/DDBJ databases">
        <authorList>
            <consortium name="The Broad Institute Genome Sequencing Platform"/>
            <person name="Cuomo C."/>
            <person name="Litvintseva A."/>
            <person name="Chen Y."/>
            <person name="Heitman J."/>
            <person name="Sun S."/>
            <person name="Springer D."/>
            <person name="Dromer F."/>
            <person name="Young S.K."/>
            <person name="Zeng Q."/>
            <person name="Gargeya S."/>
            <person name="Fitzgerald M."/>
            <person name="Abouelleil A."/>
            <person name="Alvarado L."/>
            <person name="Berlin A.M."/>
            <person name="Chapman S.B."/>
            <person name="Dewar J."/>
            <person name="Goldberg J."/>
            <person name="Griggs A."/>
            <person name="Gujja S."/>
            <person name="Hansen M."/>
            <person name="Howarth C."/>
            <person name="Imamovic A."/>
            <person name="Larimer J."/>
            <person name="McCowan C."/>
            <person name="Murphy C."/>
            <person name="Pearson M."/>
            <person name="Priest M."/>
            <person name="Roberts A."/>
            <person name="Saif S."/>
            <person name="Shea T."/>
            <person name="Sykes S."/>
            <person name="Wortman J."/>
            <person name="Nusbaum C."/>
            <person name="Birren B."/>
        </authorList>
    </citation>
    <scope>NUCLEOTIDE SEQUENCE</scope>
    <source>
        <strain evidence="3">CBS 10117</strain>
    </source>
</reference>
<keyword evidence="4" id="KW-1185">Reference proteome</keyword>
<sequence length="331" mass="37967">MNPMIFRKDAPDAREGVYYDYSLEPVVKHTWETARDPSHREQENPSDVSTTETTIIPGQSPRIVVCHSIASISGMQPLYAGLTHPETIYQRGMTMHDYATAVHARLSEQSVEILPPPLWSLRAGYSYSKRFSRLRYSLDSSEPIAVWTGIRDQDWNLDDGTSANPSSSSCMPPWNLDICTSAALDYCQTHLEGAIGITTGEQHLDNEVRVQAEAQAQARQGDRDRDILSELRDEWCVRRYSSDKCRMDRDRHVKSVIFRASLWALDYMIRSKFATLTTEQLETYKAFSMDDIDEAFGTQLFKEYTEMSLRAWENERRSDLKLIRSSRTTRG</sequence>
<dbReference type="GeneID" id="28968715"/>
<dbReference type="RefSeq" id="XP_018262001.1">
    <property type="nucleotide sequence ID" value="XM_018408310.1"/>
</dbReference>
<feature type="compositionally biased region" description="Polar residues" evidence="1">
    <location>
        <begin position="45"/>
        <end position="54"/>
    </location>
</feature>
<accession>A0A1A6A291</accession>
<evidence type="ECO:0000313" key="4">
    <source>
        <dbReference type="Proteomes" id="UP000078595"/>
    </source>
</evidence>
<dbReference type="AlphaFoldDB" id="A0A1A6A291"/>
<protein>
    <submittedName>
        <fullName evidence="2">Uncharacterized protein</fullName>
    </submittedName>
</protein>
<evidence type="ECO:0000313" key="3">
    <source>
        <dbReference type="EMBL" id="WWC62943.1"/>
    </source>
</evidence>
<name>A0A1A6A291_9TREE</name>
<reference evidence="2" key="1">
    <citation type="submission" date="2013-07" db="EMBL/GenBank/DDBJ databases">
        <title>The Genome Sequence of Cryptococcus dejecticola CBS10117.</title>
        <authorList>
            <consortium name="The Broad Institute Genome Sequencing Platform"/>
            <person name="Cuomo C."/>
            <person name="Litvintseva A."/>
            <person name="Chen Y."/>
            <person name="Heitman J."/>
            <person name="Sun S."/>
            <person name="Springer D."/>
            <person name="Dromer F."/>
            <person name="Young S.K."/>
            <person name="Zeng Q."/>
            <person name="Gargeya S."/>
            <person name="Fitzgerald M."/>
            <person name="Abouelleil A."/>
            <person name="Alvarado L."/>
            <person name="Berlin A.M."/>
            <person name="Chapman S.B."/>
            <person name="Dewar J."/>
            <person name="Goldberg J."/>
            <person name="Griggs A."/>
            <person name="Gujja S."/>
            <person name="Hansen M."/>
            <person name="Howarth C."/>
            <person name="Imamovic A."/>
            <person name="Larimer J."/>
            <person name="McCowan C."/>
            <person name="Murphy C."/>
            <person name="Pearson M."/>
            <person name="Priest M."/>
            <person name="Roberts A."/>
            <person name="Saif S."/>
            <person name="Shea T."/>
            <person name="Sykes S."/>
            <person name="Wortman J."/>
            <person name="Nusbaum C."/>
            <person name="Birren B."/>
        </authorList>
    </citation>
    <scope>NUCLEOTIDE SEQUENCE [LARGE SCALE GENOMIC DNA]</scope>
    <source>
        <strain evidence="2">CBS 10117</strain>
    </source>
</reference>